<evidence type="ECO:0000313" key="9">
    <source>
        <dbReference type="EMBL" id="GEU28315.1"/>
    </source>
</evidence>
<feature type="region of interest" description="Disordered" evidence="4">
    <location>
        <begin position="1397"/>
        <end position="1490"/>
    </location>
</feature>
<feature type="region of interest" description="Disordered" evidence="4">
    <location>
        <begin position="1304"/>
        <end position="1372"/>
    </location>
</feature>
<feature type="region of interest" description="Disordered" evidence="4">
    <location>
        <begin position="379"/>
        <end position="400"/>
    </location>
</feature>
<feature type="region of interest" description="Disordered" evidence="4">
    <location>
        <begin position="1680"/>
        <end position="1771"/>
    </location>
</feature>
<evidence type="ECO:0000259" key="7">
    <source>
        <dbReference type="Pfam" id="PF09371"/>
    </source>
</evidence>
<dbReference type="InterPro" id="IPR020610">
    <property type="entry name" value="Thiolase_AS"/>
</dbReference>
<feature type="compositionally biased region" description="Basic and acidic residues" evidence="4">
    <location>
        <begin position="636"/>
        <end position="648"/>
    </location>
</feature>
<dbReference type="InterPro" id="IPR020617">
    <property type="entry name" value="Thiolase_C"/>
</dbReference>
<feature type="compositionally biased region" description="Basic and acidic residues" evidence="4">
    <location>
        <begin position="444"/>
        <end position="454"/>
    </location>
</feature>
<feature type="domain" description="Tex-like protein N-terminal" evidence="7">
    <location>
        <begin position="4"/>
        <end position="77"/>
    </location>
</feature>
<feature type="compositionally biased region" description="Basic residues" evidence="4">
    <location>
        <begin position="306"/>
        <end position="325"/>
    </location>
</feature>
<organism evidence="9">
    <name type="scientific">Tanacetum cinerariifolium</name>
    <name type="common">Dalmatian daisy</name>
    <name type="synonym">Chrysanthemum cinerariifolium</name>
    <dbReference type="NCBI Taxonomy" id="118510"/>
    <lineage>
        <taxon>Eukaryota</taxon>
        <taxon>Viridiplantae</taxon>
        <taxon>Streptophyta</taxon>
        <taxon>Embryophyta</taxon>
        <taxon>Tracheophyta</taxon>
        <taxon>Spermatophyta</taxon>
        <taxon>Magnoliopsida</taxon>
        <taxon>eudicotyledons</taxon>
        <taxon>Gunneridae</taxon>
        <taxon>Pentapetalae</taxon>
        <taxon>asterids</taxon>
        <taxon>campanulids</taxon>
        <taxon>Asterales</taxon>
        <taxon>Asteraceae</taxon>
        <taxon>Asteroideae</taxon>
        <taxon>Anthemideae</taxon>
        <taxon>Anthemidinae</taxon>
        <taxon>Tanacetum</taxon>
    </lineage>
</organism>
<feature type="compositionally biased region" description="Low complexity" evidence="4">
    <location>
        <begin position="856"/>
        <end position="869"/>
    </location>
</feature>
<evidence type="ECO:0000256" key="3">
    <source>
        <dbReference type="ARBA" id="ARBA00023315"/>
    </source>
</evidence>
<dbReference type="FunFam" id="1.10.10.650:FF:000001">
    <property type="entry name" value="S1 RNA-binding domain 1"/>
    <property type="match status" value="1"/>
</dbReference>
<dbReference type="SUPFAM" id="SSF158832">
    <property type="entry name" value="Tex N-terminal region-like"/>
    <property type="match status" value="1"/>
</dbReference>
<feature type="compositionally biased region" description="Basic residues" evidence="4">
    <location>
        <begin position="1537"/>
        <end position="1556"/>
    </location>
</feature>
<evidence type="ECO:0000256" key="1">
    <source>
        <dbReference type="ARBA" id="ARBA00010982"/>
    </source>
</evidence>
<feature type="compositionally biased region" description="Low complexity" evidence="4">
    <location>
        <begin position="1456"/>
        <end position="1468"/>
    </location>
</feature>
<dbReference type="Gene3D" id="1.10.10.650">
    <property type="entry name" value="RuvA domain 2-like"/>
    <property type="match status" value="1"/>
</dbReference>
<accession>A0A699GJM6</accession>
<evidence type="ECO:0000259" key="5">
    <source>
        <dbReference type="Pfam" id="PF00108"/>
    </source>
</evidence>
<dbReference type="InterPro" id="IPR020616">
    <property type="entry name" value="Thiolase_N"/>
</dbReference>
<comment type="similarity">
    <text evidence="1">Belongs to the thiolase-like superfamily. Thiolase family.</text>
</comment>
<feature type="compositionally biased region" description="Low complexity" evidence="4">
    <location>
        <begin position="712"/>
        <end position="722"/>
    </location>
</feature>
<feature type="compositionally biased region" description="Basic residues" evidence="4">
    <location>
        <begin position="972"/>
        <end position="984"/>
    </location>
</feature>
<feature type="region of interest" description="Disordered" evidence="4">
    <location>
        <begin position="436"/>
        <end position="478"/>
    </location>
</feature>
<dbReference type="Gene3D" id="1.10.3500.10">
    <property type="entry name" value="Tex N-terminal region-like"/>
    <property type="match status" value="1"/>
</dbReference>
<dbReference type="PROSITE" id="PS00099">
    <property type="entry name" value="THIOLASE_3"/>
    <property type="match status" value="1"/>
</dbReference>
<protein>
    <submittedName>
        <fullName evidence="9">Acetyl-CoA acetyltransferase, cytosolic 1</fullName>
    </submittedName>
</protein>
<evidence type="ECO:0000259" key="8">
    <source>
        <dbReference type="Pfam" id="PF22706"/>
    </source>
</evidence>
<evidence type="ECO:0000256" key="4">
    <source>
        <dbReference type="SAM" id="MobiDB-lite"/>
    </source>
</evidence>
<feature type="compositionally biased region" description="Basic residues" evidence="4">
    <location>
        <begin position="1740"/>
        <end position="1751"/>
    </location>
</feature>
<feature type="compositionally biased region" description="Basic and acidic residues" evidence="4">
    <location>
        <begin position="1706"/>
        <end position="1716"/>
    </location>
</feature>
<dbReference type="Pfam" id="PF02803">
    <property type="entry name" value="Thiolase_C"/>
    <property type="match status" value="1"/>
</dbReference>
<feature type="region of interest" description="Disordered" evidence="4">
    <location>
        <begin position="905"/>
        <end position="991"/>
    </location>
</feature>
<feature type="region of interest" description="Disordered" evidence="4">
    <location>
        <begin position="522"/>
        <end position="747"/>
    </location>
</feature>
<dbReference type="InterPro" id="IPR023319">
    <property type="entry name" value="Tex-like_HTH_dom_sf"/>
</dbReference>
<gene>
    <name evidence="9" type="ORF">Tci_000293</name>
</gene>
<dbReference type="PANTHER" id="PTHR18919">
    <property type="entry name" value="ACETYL-COA C-ACYLTRANSFERASE"/>
    <property type="match status" value="1"/>
</dbReference>
<feature type="compositionally biased region" description="Basic residues" evidence="4">
    <location>
        <begin position="801"/>
        <end position="810"/>
    </location>
</feature>
<dbReference type="SUPFAM" id="SSF53901">
    <property type="entry name" value="Thiolase-like"/>
    <property type="match status" value="2"/>
</dbReference>
<feature type="domain" description="Tex-like central region" evidence="8">
    <location>
        <begin position="132"/>
        <end position="222"/>
    </location>
</feature>
<feature type="compositionally biased region" description="Low complexity" evidence="4">
    <location>
        <begin position="927"/>
        <end position="939"/>
    </location>
</feature>
<feature type="compositionally biased region" description="Basic residues" evidence="4">
    <location>
        <begin position="1427"/>
        <end position="1441"/>
    </location>
</feature>
<feature type="compositionally biased region" description="Basic residues" evidence="4">
    <location>
        <begin position="620"/>
        <end position="631"/>
    </location>
</feature>
<feature type="region of interest" description="Disordered" evidence="4">
    <location>
        <begin position="848"/>
        <end position="880"/>
    </location>
</feature>
<dbReference type="EMBL" id="BKCJ010000004">
    <property type="protein sequence ID" value="GEU28315.1"/>
    <property type="molecule type" value="Genomic_DNA"/>
</dbReference>
<evidence type="ECO:0000256" key="2">
    <source>
        <dbReference type="ARBA" id="ARBA00022679"/>
    </source>
</evidence>
<feature type="compositionally biased region" description="Basic and acidic residues" evidence="4">
    <location>
        <begin position="669"/>
        <end position="678"/>
    </location>
</feature>
<reference evidence="9" key="1">
    <citation type="journal article" date="2019" name="Sci. Rep.">
        <title>Draft genome of Tanacetum cinerariifolium, the natural source of mosquito coil.</title>
        <authorList>
            <person name="Yamashiro T."/>
            <person name="Shiraishi A."/>
            <person name="Satake H."/>
            <person name="Nakayama K."/>
        </authorList>
    </citation>
    <scope>NUCLEOTIDE SEQUENCE</scope>
</reference>
<dbReference type="Gene3D" id="3.40.47.10">
    <property type="match status" value="2"/>
</dbReference>
<feature type="region of interest" description="Disordered" evidence="4">
    <location>
        <begin position="290"/>
        <end position="341"/>
    </location>
</feature>
<name>A0A699GJM6_TANCI</name>
<evidence type="ECO:0000259" key="6">
    <source>
        <dbReference type="Pfam" id="PF02803"/>
    </source>
</evidence>
<feature type="region of interest" description="Disordered" evidence="4">
    <location>
        <begin position="1510"/>
        <end position="1619"/>
    </location>
</feature>
<proteinExistence type="inferred from homology"/>
<dbReference type="Pfam" id="PF09371">
    <property type="entry name" value="Tex_N"/>
    <property type="match status" value="1"/>
</dbReference>
<dbReference type="InterPro" id="IPR023323">
    <property type="entry name" value="Tex-like_dom_sf"/>
</dbReference>
<dbReference type="InterPro" id="IPR018974">
    <property type="entry name" value="Tex-like_N"/>
</dbReference>
<dbReference type="Pfam" id="PF22706">
    <property type="entry name" value="Tex_central_region"/>
    <property type="match status" value="1"/>
</dbReference>
<keyword evidence="2 9" id="KW-0808">Transferase</keyword>
<feature type="domain" description="Thiolase N-terminal" evidence="5">
    <location>
        <begin position="1770"/>
        <end position="2020"/>
    </location>
</feature>
<dbReference type="GO" id="GO:0016747">
    <property type="term" value="F:acyltransferase activity, transferring groups other than amino-acyl groups"/>
    <property type="evidence" value="ECO:0007669"/>
    <property type="project" value="InterPro"/>
</dbReference>
<feature type="compositionally biased region" description="Gly residues" evidence="4">
    <location>
        <begin position="326"/>
        <end position="337"/>
    </location>
</feature>
<comment type="caution">
    <text evidence="9">The sequence shown here is derived from an EMBL/GenBank/DDBJ whole genome shotgun (WGS) entry which is preliminary data.</text>
</comment>
<feature type="compositionally biased region" description="Basic residues" evidence="4">
    <location>
        <begin position="566"/>
        <end position="576"/>
    </location>
</feature>
<dbReference type="InterPro" id="IPR016039">
    <property type="entry name" value="Thiolase-like"/>
</dbReference>
<dbReference type="InterPro" id="IPR002155">
    <property type="entry name" value="Thiolase"/>
</dbReference>
<feature type="region of interest" description="Disordered" evidence="4">
    <location>
        <begin position="792"/>
        <end position="818"/>
    </location>
</feature>
<feature type="compositionally biased region" description="Basic residues" evidence="4">
    <location>
        <begin position="592"/>
        <end position="603"/>
    </location>
</feature>
<feature type="compositionally biased region" description="Basic and acidic residues" evidence="4">
    <location>
        <begin position="531"/>
        <end position="546"/>
    </location>
</feature>
<dbReference type="Pfam" id="PF00108">
    <property type="entry name" value="Thiolase_N"/>
    <property type="match status" value="1"/>
</dbReference>
<keyword evidence="3" id="KW-0012">Acyltransferase</keyword>
<dbReference type="PANTHER" id="PTHR18919:SF138">
    <property type="entry name" value="ACETYL-COA C-ACETYLTRANSFERASE"/>
    <property type="match status" value="1"/>
</dbReference>
<sequence length="2153" mass="233483">MLPSIEQRLALELNAKPAQVTAAIALLDEGATVPFIARYRKEATGGLDDIQLRLLEERLRYLRELEDRRAAIVASITEQNKMTPVLLDAVMHAEDKTRLEDLYLPYKQKRRTKAQIAIEAGLAPLADDLLANPDLHPETEAAKFLRDAFTTSDGNNPGVADAKAALDGARQILMERFAEDATLLQSLREYVQEHGIVQSKVIEGKQEEGEKFADYFDYSELLGTRTGKTEVGRAAQSVREPHCRPLRHQTAGPRGRQVAGRHGALDLACQKFHAPRYGIDGRATRKIRARRHQRLRYQPESLAAGRARRPARHHGPRSRPAHRRQGGGGGRYRQGGRYGRDLSAPAEKRLGRVAAHAGQAGGQAQCVADFDRQRHRVARNRQTGAGPDQALPRAKDEQDRRLGSRCVGVFGVRIRLARIAGHGCVAARRRIDCPPPAGPAGRAGENRPEIDRRGPVPARRVANPAGAHAGRRGGGLRQCGGRGREHGVGAAAGARVGPVGVGGAVHRHVSRCERRVYVAQQPEGRAAPGRQDVRAGRRFPARDGRRQSAGRLGRAPGIVSAGGKNPGRHQKRHQGRDRRIGIDQVPQSRQVCGRHLRRAHHHRYLEGTGKAGPRSPAGIYHRHLQGRRGRNPRPAPGHDPRRRGDQRGRVWRVRGHRRAPGRPGAHLGPVEHVRERPPHGGQGRPGGESESAGSGRKAQAHRAHHAPDRQRAATGCATAAARRPQRPQKHGRAPEAHRARTTGRRQHGRCICQAARYERRTILDQRDRDQHPGGAVHEGHRPVPAMRLFRSRHPDPESMRRGQHCHRQRAGRSGSSPRHQGLLELANHSPAVRQGRIPFATHCRRRDPPAGLGRCGPHAAPGNRPAAARRGSDGPCGAQGARHWRVDCQRVVPVGRDDCGAVLDEDAGVGGPWPVGQPDRARGRRGAQGAPPAGADGAGNPVQPGALAQYDGSHGNGRDYLSAAPRLLSPSGKHRGNGRPHRGTGPRSVRDRACAGPALERHETCRGSALAAVSRWAVAAAGRWHMLGGGIRWRGHTLAGAYTGRRHTLPAQPCLPMRTPVLALPCAETQSFVRLFQFPGFFHHAPMGDPLAHDLGMLGGRHGGSDAVAGLTLGSTLLDAAKAQPFGRHPEPLGNHAQLLLGRNGLAHQPFAGCVDGNGPAVKADIELPRQPGGAVRRVMGVLQRLLETLAKAFAFIRGIHRCTISCCVMKVSLLKRSLNCDAIACNNRPVINPVLRENDDAARCADRRARYLCATPGRGIAQKTGAGALQWLAKRPGLAEPLARRRGRPQPRLHAARPYPPQAHLARQAPGPGAVRHPRPGGHVRIAQGHHGPDESFSRCAGAPPRNAGTATRGYRHDAGRNHGPRKRMQAHDGCRHCRRQHRAHLTFTLTGAAVRRRRNRPPRGRDRPFRPVSHGPVAQAGRPRCAGRHRRRGIRRRQHGLPGPHRGDGRNLARVRLGGPVVRRPLQPVRQPDQAQRHRGAKTALPSQADLGAIHRCAGHVGTECRLRRGQHETARRAQRRPLDPERHQDVDHQRSRRRRAGGVRQDRPRRRPARHDSLPDRKKLSRLFGGAKARQAGHARFAHGRTGVRQLRSTGGKRPGRRGQGRQRADVGPGLRTHRTLRRSARHHAGVHGCGGAVHPRAYPVRPGHRRIPAHAGQAGRHVFHHDGVQGVCVRRGPGLRPRHHARGGPQPAQGCGRRHPVQRRESHVDGGRGHPGPGRQRLHQRLPGRPPVARRQAVRNRRRHQRNPPHADRPRTVRGNPLSPPAGDFSGQAAHDLGAVAIEAAVARAGIDANLVEHVYFGNCLMAGQGQAPARQALLKAGLPASTGAVTLSKMCGSAMQAAIFAHDQLVAGSADVVVAGGMESMTNAPYLVPKARGGYRIGHGMLFDHMMYDGLEDAYSRNEKTGEGRSMGTFAEECATKYQFSREAQDSFAIASVQRAQAATREGWFKWEIAPVTVTSRVGDTVIAQDEGPLKAKLDKIPTLRPAFKKDGTITAASSSSINDGAAALVLMRESTAKQLGVPVIARIHGHATHAQAPDLFTTAPIGAIEKLYKKTGWGSSDVDLFEINEAFAAVPMAAMRDLDIPHSKINVHGGACALGHPIGASGARIIVTLIGALKRTGGRKGVAALCIGGGEATAMAIELIEDN</sequence>
<dbReference type="InterPro" id="IPR055179">
    <property type="entry name" value="Tex-like_central_region"/>
</dbReference>
<feature type="domain" description="Thiolase C-terminal" evidence="6">
    <location>
        <begin position="2029"/>
        <end position="2148"/>
    </location>
</feature>
<feature type="compositionally biased region" description="Basic residues" evidence="4">
    <location>
        <begin position="649"/>
        <end position="660"/>
    </location>
</feature>
<dbReference type="NCBIfam" id="TIGR01930">
    <property type="entry name" value="AcCoA-C-Actrans"/>
    <property type="match status" value="1"/>
</dbReference>
<dbReference type="CDD" id="cd00751">
    <property type="entry name" value="thiolase"/>
    <property type="match status" value="1"/>
</dbReference>
<feature type="compositionally biased region" description="Basic and acidic residues" evidence="4">
    <location>
        <begin position="1510"/>
        <end position="1536"/>
    </location>
</feature>